<dbReference type="Proteomes" id="UP001209570">
    <property type="component" value="Unassembled WGS sequence"/>
</dbReference>
<dbReference type="AlphaFoldDB" id="A0AAD5LXY2"/>
<accession>A0AAD5LXY2</accession>
<reference evidence="2" key="1">
    <citation type="submission" date="2021-12" db="EMBL/GenBank/DDBJ databases">
        <title>Prjna785345.</title>
        <authorList>
            <person name="Rujirawat T."/>
            <person name="Krajaejun T."/>
        </authorList>
    </citation>
    <scope>NUCLEOTIDE SEQUENCE</scope>
    <source>
        <strain evidence="2">Pi057C3</strain>
    </source>
</reference>
<evidence type="ECO:0008006" key="4">
    <source>
        <dbReference type="Google" id="ProtNLM"/>
    </source>
</evidence>
<comment type="caution">
    <text evidence="2">The sequence shown here is derived from an EMBL/GenBank/DDBJ whole genome shotgun (WGS) entry which is preliminary data.</text>
</comment>
<dbReference type="InterPro" id="IPR009057">
    <property type="entry name" value="Homeodomain-like_sf"/>
</dbReference>
<proteinExistence type="predicted"/>
<gene>
    <name evidence="2" type="ORF">P43SY_002925</name>
</gene>
<sequence>MGTPHYSLPRFASFLRADASGLPSPESPGPPHSTSYYECHHRHPTRRRSLDSEAPLWSQRAFRWDSDDERDDAALTTTVFPGGGRAPEPQEPAPAPALRHRSGRTSRYLRESDRRAILERIKNGERQADLAKEYQVSRAAISNLKQRRLLRDRLKALGQATLSDTDDSSASASRLLAASVRPPIRGEFREVSTASMPLLVVKLRQQLLEHQANSSADPSLCRLVHRITRLLLEEALSRCAQTALQAVLVQPQAKMMEDELVFLEPSCSRSGTGEDTASVVVLLATEANAIATAAQTATSLQFHPVPFCRGCRESFDVLT</sequence>
<feature type="region of interest" description="Disordered" evidence="1">
    <location>
        <begin position="18"/>
        <end position="54"/>
    </location>
</feature>
<name>A0AAD5LXY2_PYTIN</name>
<organism evidence="2 3">
    <name type="scientific">Pythium insidiosum</name>
    <name type="common">Pythiosis disease agent</name>
    <dbReference type="NCBI Taxonomy" id="114742"/>
    <lineage>
        <taxon>Eukaryota</taxon>
        <taxon>Sar</taxon>
        <taxon>Stramenopiles</taxon>
        <taxon>Oomycota</taxon>
        <taxon>Peronosporomycetes</taxon>
        <taxon>Pythiales</taxon>
        <taxon>Pythiaceae</taxon>
        <taxon>Pythium</taxon>
    </lineage>
</organism>
<evidence type="ECO:0000256" key="1">
    <source>
        <dbReference type="SAM" id="MobiDB-lite"/>
    </source>
</evidence>
<evidence type="ECO:0000313" key="2">
    <source>
        <dbReference type="EMBL" id="KAJ0396132.1"/>
    </source>
</evidence>
<dbReference type="SUPFAM" id="SSF46689">
    <property type="entry name" value="Homeodomain-like"/>
    <property type="match status" value="1"/>
</dbReference>
<feature type="region of interest" description="Disordered" evidence="1">
    <location>
        <begin position="79"/>
        <end position="108"/>
    </location>
</feature>
<evidence type="ECO:0000313" key="3">
    <source>
        <dbReference type="Proteomes" id="UP001209570"/>
    </source>
</evidence>
<dbReference type="EMBL" id="JAKCXM010000309">
    <property type="protein sequence ID" value="KAJ0396132.1"/>
    <property type="molecule type" value="Genomic_DNA"/>
</dbReference>
<protein>
    <recommendedName>
        <fullName evidence="4">HTH psq-type domain-containing protein</fullName>
    </recommendedName>
</protein>
<keyword evidence="3" id="KW-1185">Reference proteome</keyword>